<gene>
    <name evidence="1" type="ORF">BG006_006325</name>
</gene>
<proteinExistence type="predicted"/>
<dbReference type="AlphaFoldDB" id="A0A9P5SJI0"/>
<name>A0A9P5SJI0_9FUNG</name>
<accession>A0A9P5SJI0</accession>
<organism evidence="1 2">
    <name type="scientific">Podila minutissima</name>
    <dbReference type="NCBI Taxonomy" id="64525"/>
    <lineage>
        <taxon>Eukaryota</taxon>
        <taxon>Fungi</taxon>
        <taxon>Fungi incertae sedis</taxon>
        <taxon>Mucoromycota</taxon>
        <taxon>Mortierellomycotina</taxon>
        <taxon>Mortierellomycetes</taxon>
        <taxon>Mortierellales</taxon>
        <taxon>Mortierellaceae</taxon>
        <taxon>Podila</taxon>
    </lineage>
</organism>
<evidence type="ECO:0000313" key="2">
    <source>
        <dbReference type="Proteomes" id="UP000696485"/>
    </source>
</evidence>
<reference evidence="1" key="1">
    <citation type="journal article" date="2020" name="Fungal Divers.">
        <title>Resolving the Mortierellaceae phylogeny through synthesis of multi-gene phylogenetics and phylogenomics.</title>
        <authorList>
            <person name="Vandepol N."/>
            <person name="Liber J."/>
            <person name="Desiro A."/>
            <person name="Na H."/>
            <person name="Kennedy M."/>
            <person name="Barry K."/>
            <person name="Grigoriev I.V."/>
            <person name="Miller A.N."/>
            <person name="O'Donnell K."/>
            <person name="Stajich J.E."/>
            <person name="Bonito G."/>
        </authorList>
    </citation>
    <scope>NUCLEOTIDE SEQUENCE</scope>
    <source>
        <strain evidence="1">NVP1</strain>
    </source>
</reference>
<keyword evidence="2" id="KW-1185">Reference proteome</keyword>
<sequence length="190" mass="22060">MSAHLPPECLHLIVNHLAENSELDSLAALLVVSKTVCQFTLPYKYSNPFHLFEQAFSGSIAVLKFRQLIRLLLTTYVAYGDYSDLLKAMYEIDEYSLNESTPPRPLKIKYLKYLRHFDLTQELINLASLKSDTLDTFPRLSQYVDSNELKQKLKTEQQENPYDRTMVKIQVDEDNNFIIQLKMVLHRGLS</sequence>
<dbReference type="EMBL" id="JAAAUY010000373">
    <property type="protein sequence ID" value="KAF9330748.1"/>
    <property type="molecule type" value="Genomic_DNA"/>
</dbReference>
<evidence type="ECO:0000313" key="1">
    <source>
        <dbReference type="EMBL" id="KAF9330748.1"/>
    </source>
</evidence>
<comment type="caution">
    <text evidence="1">The sequence shown here is derived from an EMBL/GenBank/DDBJ whole genome shotgun (WGS) entry which is preliminary data.</text>
</comment>
<protein>
    <submittedName>
        <fullName evidence="1">Uncharacterized protein</fullName>
    </submittedName>
</protein>
<dbReference type="Proteomes" id="UP000696485">
    <property type="component" value="Unassembled WGS sequence"/>
</dbReference>